<keyword evidence="1" id="KW-1133">Transmembrane helix</keyword>
<protein>
    <submittedName>
        <fullName evidence="2">Uncharacterized protein</fullName>
    </submittedName>
</protein>
<evidence type="ECO:0000256" key="1">
    <source>
        <dbReference type="SAM" id="Phobius"/>
    </source>
</evidence>
<accession>A0ABS7V0D4</accession>
<dbReference type="EMBL" id="JAIQUM010000129">
    <property type="protein sequence ID" value="MBZ5753625.1"/>
    <property type="molecule type" value="Genomic_DNA"/>
</dbReference>
<gene>
    <name evidence="2" type="ORF">K9V48_26245</name>
</gene>
<dbReference type="Proteomes" id="UP001165287">
    <property type="component" value="Unassembled WGS sequence"/>
</dbReference>
<proteinExistence type="predicted"/>
<evidence type="ECO:0000313" key="3">
    <source>
        <dbReference type="Proteomes" id="UP001165287"/>
    </source>
</evidence>
<keyword evidence="1" id="KW-0812">Transmembrane</keyword>
<sequence>MIKKIFENEVLKIVLKDTRVRIVLFILSGYFLFSIIYYTFGIDDYLKKRNTYKEAEELFLEKEYADAIRTLGEIPDFKNTDELTNEIFPIMIDEIDHFLSNRNTFFQMNT</sequence>
<dbReference type="RefSeq" id="WP_224142036.1">
    <property type="nucleotide sequence ID" value="NZ_JAIQUM010000129.1"/>
</dbReference>
<name>A0ABS7V0D4_9BACI</name>
<organism evidence="2 3">
    <name type="scientific">Metabacillus rhizolycopersici</name>
    <dbReference type="NCBI Taxonomy" id="2875709"/>
    <lineage>
        <taxon>Bacteria</taxon>
        <taxon>Bacillati</taxon>
        <taxon>Bacillota</taxon>
        <taxon>Bacilli</taxon>
        <taxon>Bacillales</taxon>
        <taxon>Bacillaceae</taxon>
        <taxon>Metabacillus</taxon>
    </lineage>
</organism>
<comment type="caution">
    <text evidence="2">The sequence shown here is derived from an EMBL/GenBank/DDBJ whole genome shotgun (WGS) entry which is preliminary data.</text>
</comment>
<feature type="transmembrane region" description="Helical" evidence="1">
    <location>
        <begin position="20"/>
        <end position="40"/>
    </location>
</feature>
<reference evidence="2" key="1">
    <citation type="submission" date="2024-05" db="EMBL/GenBank/DDBJ databases">
        <title>Metabacillus sp. nov., isolated from the rhizosphere soil of tomato plants.</title>
        <authorList>
            <person name="Ma R."/>
        </authorList>
    </citation>
    <scope>NUCLEOTIDE SEQUENCE</scope>
    <source>
        <strain evidence="2">DBTR6</strain>
    </source>
</reference>
<keyword evidence="3" id="KW-1185">Reference proteome</keyword>
<keyword evidence="1" id="KW-0472">Membrane</keyword>
<evidence type="ECO:0000313" key="2">
    <source>
        <dbReference type="EMBL" id="MBZ5753625.1"/>
    </source>
</evidence>